<protein>
    <submittedName>
        <fullName evidence="2">Uncharacterized protein</fullName>
    </submittedName>
</protein>
<dbReference type="EMBL" id="MG839027">
    <property type="protein sequence ID" value="AUX83345.1"/>
    <property type="molecule type" value="Genomic_DNA"/>
</dbReference>
<name>A0A2L0HNT4_9CAUD</name>
<keyword evidence="3" id="KW-1185">Reference proteome</keyword>
<dbReference type="GeneID" id="40099826"/>
<proteinExistence type="predicted"/>
<feature type="region of interest" description="Disordered" evidence="1">
    <location>
        <begin position="39"/>
        <end position="84"/>
    </location>
</feature>
<organism evidence="2 3">
    <name type="scientific">Microbacterium phage Eleri</name>
    <dbReference type="NCBI Taxonomy" id="2079581"/>
    <lineage>
        <taxon>Viruses</taxon>
        <taxon>Duplodnaviria</taxon>
        <taxon>Heunggongvirae</taxon>
        <taxon>Uroviricota</taxon>
        <taxon>Caudoviricetes</taxon>
        <taxon>Elerivirus</taxon>
        <taxon>Elerivirus eleri</taxon>
    </lineage>
</organism>
<evidence type="ECO:0000256" key="1">
    <source>
        <dbReference type="SAM" id="MobiDB-lite"/>
    </source>
</evidence>
<evidence type="ECO:0000313" key="2">
    <source>
        <dbReference type="EMBL" id="AUX83345.1"/>
    </source>
</evidence>
<reference evidence="2 3" key="1">
    <citation type="submission" date="2018-01" db="EMBL/GenBank/DDBJ databases">
        <authorList>
            <person name="Jones A.E."/>
            <person name="Sivanathan V."/>
            <person name="Betsko A.J."/>
            <person name="Aull H.G."/>
            <person name="Zack K.M."/>
            <person name="Kukan E.N."/>
            <person name="Garlena R.A."/>
            <person name="Russell D.A."/>
            <person name="Pope W.H."/>
            <person name="Jacobs-Sera D."/>
            <person name="Hatfull G.F."/>
        </authorList>
    </citation>
    <scope>NUCLEOTIDE SEQUENCE [LARGE SCALE GENOMIC DNA]</scope>
</reference>
<feature type="compositionally biased region" description="Acidic residues" evidence="1">
    <location>
        <begin position="54"/>
        <end position="64"/>
    </location>
</feature>
<accession>A0A2L0HNT4</accession>
<sequence>MMATSASEWIAKRREVKAEAAEVVKANAEQAKADLKAYREAKRTGRPVVAEPVIEPDETEEQGQEETPNQEGNTSDPDENTESE</sequence>
<dbReference type="RefSeq" id="YP_009623045.1">
    <property type="nucleotide sequence ID" value="NC_042109.1"/>
</dbReference>
<evidence type="ECO:0000313" key="3">
    <source>
        <dbReference type="Proteomes" id="UP000241926"/>
    </source>
</evidence>
<dbReference type="Proteomes" id="UP000241926">
    <property type="component" value="Segment"/>
</dbReference>
<dbReference type="KEGG" id="vg:40099826"/>
<gene>
    <name evidence="2" type="primary">7</name>
    <name evidence="2" type="ORF">SEA_ELERI_7</name>
</gene>